<feature type="domain" description="Protein kinase" evidence="8">
    <location>
        <begin position="55"/>
        <end position="322"/>
    </location>
</feature>
<keyword evidence="4" id="KW-0418">Kinase</keyword>
<dbReference type="Pfam" id="PF07714">
    <property type="entry name" value="PK_Tyr_Ser-Thr"/>
    <property type="match status" value="1"/>
</dbReference>
<dbReference type="PROSITE" id="PS00107">
    <property type="entry name" value="PROTEIN_KINASE_ATP"/>
    <property type="match status" value="1"/>
</dbReference>
<dbReference type="PANTHER" id="PTHR47989:SF5">
    <property type="entry name" value="PROTEIN KINASE DOMAIN-CONTAINING PROTEIN"/>
    <property type="match status" value="1"/>
</dbReference>
<evidence type="ECO:0000256" key="7">
    <source>
        <dbReference type="RuleBase" id="RU000304"/>
    </source>
</evidence>
<dbReference type="SUPFAM" id="SSF56112">
    <property type="entry name" value="Protein kinase-like (PK-like)"/>
    <property type="match status" value="1"/>
</dbReference>
<evidence type="ECO:0000256" key="4">
    <source>
        <dbReference type="ARBA" id="ARBA00022777"/>
    </source>
</evidence>
<keyword evidence="5 6" id="KW-0067">ATP-binding</keyword>
<dbReference type="Gene3D" id="3.30.200.20">
    <property type="entry name" value="Phosphorylase Kinase, domain 1"/>
    <property type="match status" value="1"/>
</dbReference>
<evidence type="ECO:0000256" key="3">
    <source>
        <dbReference type="ARBA" id="ARBA00022741"/>
    </source>
</evidence>
<reference evidence="9 10" key="1">
    <citation type="journal article" date="2023" name="bioRxiv">
        <title>Genome report: Whole genome sequence and annotation of Penstemon davidsonii.</title>
        <authorList>
            <person name="Ostevik K.L."/>
            <person name="Alabady M."/>
            <person name="Zhang M."/>
            <person name="Rausher M.D."/>
        </authorList>
    </citation>
    <scope>NUCLEOTIDE SEQUENCE [LARGE SCALE GENOMIC DNA]</scope>
    <source>
        <strain evidence="9">DNT005</strain>
        <tissue evidence="9">Whole leaf</tissue>
    </source>
</reference>
<dbReference type="InterPro" id="IPR001245">
    <property type="entry name" value="Ser-Thr/Tyr_kinase_cat_dom"/>
</dbReference>
<keyword evidence="10" id="KW-1185">Reference proteome</keyword>
<evidence type="ECO:0000256" key="2">
    <source>
        <dbReference type="ARBA" id="ARBA00022679"/>
    </source>
</evidence>
<comment type="similarity">
    <text evidence="7">Belongs to the protein kinase superfamily.</text>
</comment>
<gene>
    <name evidence="9" type="ORF">RD792_005845</name>
</gene>
<feature type="binding site" evidence="6">
    <location>
        <position position="84"/>
    </location>
    <ligand>
        <name>ATP</name>
        <dbReference type="ChEBI" id="CHEBI:30616"/>
    </ligand>
</feature>
<dbReference type="EMBL" id="JAYDYQ010001659">
    <property type="protein sequence ID" value="KAK4487510.1"/>
    <property type="molecule type" value="Genomic_DNA"/>
</dbReference>
<dbReference type="Gene3D" id="1.10.510.10">
    <property type="entry name" value="Transferase(Phosphotransferase) domain 1"/>
    <property type="match status" value="1"/>
</dbReference>
<name>A0ABR0DEW9_9LAMI</name>
<evidence type="ECO:0000256" key="1">
    <source>
        <dbReference type="ARBA" id="ARBA00022527"/>
    </source>
</evidence>
<keyword evidence="2" id="KW-0808">Transferase</keyword>
<evidence type="ECO:0000256" key="5">
    <source>
        <dbReference type="ARBA" id="ARBA00022840"/>
    </source>
</evidence>
<sequence length="468" mass="51793">MGYLSCNAESAIATCDSQNWELLLNKKPRKNKPNNRPIKITEFSYSDLHSSTNGFSAGNLLGKGSHGSVYKAHLRHIKLIAAVKVAKQTSPNENEFEILSKIYHPRLVNLLGFAIEPIRKRNLVVVEYMPNGSLHDLLHGPGKPPGWVKRTRFAVQLARAVQFLHTSNPPIIHRDIKSSNVLIDSRFNSRLNDFGLALRGHVEDVRISCTPPAGTLGYLDPCYLAPGDLSTKSDVFSFGILILEIISGRKAIDVNYSPPSVVDWAVPAIKSGEFEELCDPRIGPPVDAESLRRMAILAARCVRSTAAKRPGMAEVMECLKCVYRRTKSRNQGCISLNRRVGRVGEYEPLDESVELVRSSRAGNRKNGKVSNDAGVEMVSNGIGELVRKSKSIGTASEIKFLPLDLVNDHVNKRRGGSGVKMTTVRLNKSRSVGIVQSRRMVNFGKRLEEFKLLEDLGENFKGDVKDLD</sequence>
<dbReference type="SMART" id="SM00220">
    <property type="entry name" value="S_TKc"/>
    <property type="match status" value="1"/>
</dbReference>
<dbReference type="InterPro" id="IPR000719">
    <property type="entry name" value="Prot_kinase_dom"/>
</dbReference>
<accession>A0ABR0DEW9</accession>
<proteinExistence type="inferred from homology"/>
<dbReference type="Proteomes" id="UP001291926">
    <property type="component" value="Unassembled WGS sequence"/>
</dbReference>
<organism evidence="9 10">
    <name type="scientific">Penstemon davidsonii</name>
    <dbReference type="NCBI Taxonomy" id="160366"/>
    <lineage>
        <taxon>Eukaryota</taxon>
        <taxon>Viridiplantae</taxon>
        <taxon>Streptophyta</taxon>
        <taxon>Embryophyta</taxon>
        <taxon>Tracheophyta</taxon>
        <taxon>Spermatophyta</taxon>
        <taxon>Magnoliopsida</taxon>
        <taxon>eudicotyledons</taxon>
        <taxon>Gunneridae</taxon>
        <taxon>Pentapetalae</taxon>
        <taxon>asterids</taxon>
        <taxon>lamiids</taxon>
        <taxon>Lamiales</taxon>
        <taxon>Plantaginaceae</taxon>
        <taxon>Cheloneae</taxon>
        <taxon>Penstemon</taxon>
    </lineage>
</organism>
<keyword evidence="3 6" id="KW-0547">Nucleotide-binding</keyword>
<evidence type="ECO:0000313" key="10">
    <source>
        <dbReference type="Proteomes" id="UP001291926"/>
    </source>
</evidence>
<dbReference type="PANTHER" id="PTHR47989">
    <property type="entry name" value="OS01G0750732 PROTEIN"/>
    <property type="match status" value="1"/>
</dbReference>
<keyword evidence="1 7" id="KW-0723">Serine/threonine-protein kinase</keyword>
<dbReference type="InterPro" id="IPR017441">
    <property type="entry name" value="Protein_kinase_ATP_BS"/>
</dbReference>
<dbReference type="InterPro" id="IPR008271">
    <property type="entry name" value="Ser/Thr_kinase_AS"/>
</dbReference>
<protein>
    <recommendedName>
        <fullName evidence="8">Protein kinase domain-containing protein</fullName>
    </recommendedName>
</protein>
<dbReference type="PROSITE" id="PS50011">
    <property type="entry name" value="PROTEIN_KINASE_DOM"/>
    <property type="match status" value="1"/>
</dbReference>
<evidence type="ECO:0000259" key="8">
    <source>
        <dbReference type="PROSITE" id="PS50011"/>
    </source>
</evidence>
<evidence type="ECO:0000313" key="9">
    <source>
        <dbReference type="EMBL" id="KAK4487510.1"/>
    </source>
</evidence>
<evidence type="ECO:0000256" key="6">
    <source>
        <dbReference type="PROSITE-ProRule" id="PRU10141"/>
    </source>
</evidence>
<dbReference type="PROSITE" id="PS00108">
    <property type="entry name" value="PROTEIN_KINASE_ST"/>
    <property type="match status" value="1"/>
</dbReference>
<comment type="caution">
    <text evidence="9">The sequence shown here is derived from an EMBL/GenBank/DDBJ whole genome shotgun (WGS) entry which is preliminary data.</text>
</comment>
<dbReference type="InterPro" id="IPR011009">
    <property type="entry name" value="Kinase-like_dom_sf"/>
</dbReference>